<keyword evidence="2" id="KW-1185">Reference proteome</keyword>
<dbReference type="Proteomes" id="UP000435357">
    <property type="component" value="Unassembled WGS sequence"/>
</dbReference>
<protein>
    <submittedName>
        <fullName evidence="1">Uncharacterized protein</fullName>
    </submittedName>
</protein>
<proteinExistence type="predicted"/>
<sequence>MQVKVIKQLAKEYDIPQLKKAEEALLEEQTPEIEIEGEDEGEQLTHVMAAAWVIDFMAREGVSMGKAIREYTNKVRKSID</sequence>
<accession>A0A6N6M9S8</accession>
<dbReference type="AlphaFoldDB" id="A0A6N6M9S8"/>
<evidence type="ECO:0000313" key="1">
    <source>
        <dbReference type="EMBL" id="KAB1064926.1"/>
    </source>
</evidence>
<dbReference type="InterPro" id="IPR053810">
    <property type="entry name" value="DUF6952"/>
</dbReference>
<reference evidence="1 2" key="1">
    <citation type="submission" date="2019-09" db="EMBL/GenBank/DDBJ databases">
        <title>Genomes of Cryomorphaceae.</title>
        <authorList>
            <person name="Bowman J.P."/>
        </authorList>
    </citation>
    <scope>NUCLEOTIDE SEQUENCE [LARGE SCALE GENOMIC DNA]</scope>
    <source>
        <strain evidence="1 2">KCTC 52047</strain>
    </source>
</reference>
<dbReference type="OrthoDB" id="963129at2"/>
<name>A0A6N6M9S8_9FLAO</name>
<comment type="caution">
    <text evidence="1">The sequence shown here is derived from an EMBL/GenBank/DDBJ whole genome shotgun (WGS) entry which is preliminary data.</text>
</comment>
<dbReference type="EMBL" id="WACR01000004">
    <property type="protein sequence ID" value="KAB1064926.1"/>
    <property type="molecule type" value="Genomic_DNA"/>
</dbReference>
<dbReference type="Pfam" id="PF22264">
    <property type="entry name" value="DUF6952"/>
    <property type="match status" value="1"/>
</dbReference>
<organism evidence="1 2">
    <name type="scientific">Salibacter halophilus</name>
    <dbReference type="NCBI Taxonomy" id="1803916"/>
    <lineage>
        <taxon>Bacteria</taxon>
        <taxon>Pseudomonadati</taxon>
        <taxon>Bacteroidota</taxon>
        <taxon>Flavobacteriia</taxon>
        <taxon>Flavobacteriales</taxon>
        <taxon>Salibacteraceae</taxon>
        <taxon>Salibacter</taxon>
    </lineage>
</organism>
<gene>
    <name evidence="1" type="ORF">F3059_06115</name>
</gene>
<evidence type="ECO:0000313" key="2">
    <source>
        <dbReference type="Proteomes" id="UP000435357"/>
    </source>
</evidence>
<dbReference type="RefSeq" id="WP_151167246.1">
    <property type="nucleotide sequence ID" value="NZ_WACR01000004.1"/>
</dbReference>